<protein>
    <submittedName>
        <fullName evidence="2">Uncharacterized protein</fullName>
    </submittedName>
</protein>
<evidence type="ECO:0000313" key="3">
    <source>
        <dbReference type="Proteomes" id="UP000192578"/>
    </source>
</evidence>
<proteinExistence type="predicted"/>
<accession>A0A1W0WAT7</accession>
<comment type="caution">
    <text evidence="2">The sequence shown here is derived from an EMBL/GenBank/DDBJ whole genome shotgun (WGS) entry which is preliminary data.</text>
</comment>
<reference evidence="3" key="1">
    <citation type="submission" date="2017-01" db="EMBL/GenBank/DDBJ databases">
        <title>Comparative genomics of anhydrobiosis in the tardigrade Hypsibius dujardini.</title>
        <authorList>
            <person name="Yoshida Y."/>
            <person name="Koutsovoulos G."/>
            <person name="Laetsch D."/>
            <person name="Stevens L."/>
            <person name="Kumar S."/>
            <person name="Horikawa D."/>
            <person name="Ishino K."/>
            <person name="Komine S."/>
            <person name="Tomita M."/>
            <person name="Blaxter M."/>
            <person name="Arakawa K."/>
        </authorList>
    </citation>
    <scope>NUCLEOTIDE SEQUENCE [LARGE SCALE GENOMIC DNA]</scope>
    <source>
        <strain evidence="3">Z151</strain>
    </source>
</reference>
<organism evidence="2 3">
    <name type="scientific">Hypsibius exemplaris</name>
    <name type="common">Freshwater tardigrade</name>
    <dbReference type="NCBI Taxonomy" id="2072580"/>
    <lineage>
        <taxon>Eukaryota</taxon>
        <taxon>Metazoa</taxon>
        <taxon>Ecdysozoa</taxon>
        <taxon>Tardigrada</taxon>
        <taxon>Eutardigrada</taxon>
        <taxon>Parachela</taxon>
        <taxon>Hypsibioidea</taxon>
        <taxon>Hypsibiidae</taxon>
        <taxon>Hypsibius</taxon>
    </lineage>
</organism>
<dbReference type="AlphaFoldDB" id="A0A1W0WAT7"/>
<feature type="region of interest" description="Disordered" evidence="1">
    <location>
        <begin position="41"/>
        <end position="75"/>
    </location>
</feature>
<keyword evidence="3" id="KW-1185">Reference proteome</keyword>
<feature type="region of interest" description="Disordered" evidence="1">
    <location>
        <begin position="364"/>
        <end position="398"/>
    </location>
</feature>
<dbReference type="Proteomes" id="UP000192578">
    <property type="component" value="Unassembled WGS sequence"/>
</dbReference>
<evidence type="ECO:0000256" key="1">
    <source>
        <dbReference type="SAM" id="MobiDB-lite"/>
    </source>
</evidence>
<sequence>LKATIEAGHVVRQSRDCKGNRREAARRAREANRLINTMLQASKLRRKTTGLDTGRASRRPSQRMQTSQEASNAQGSSEAALAAGLSLAKCPVLVQSGAIPREYQHKRRSGCENGCDTLEYGSQTANDGGQGCCGPWLAVRRTAAADGGLRSGLLTRPRSPSRPNQLAGEFGAMLKTAAASGAAIQAASTSAAKVQDSMTEAIKYAMQAGKISSVLLQSVAEAGATEAEGATTLEGVQAAVKKVSSVDDSAAVLAASVELTGGSLSSGVRDIVTVNETTAETKRVKAATAEALRRANAAVAKLSVALGITQPPREPTVTELPVNPVTSVPVKTPDPATVTPIVTATTPAAAVTKNSETNFVECPTSKALPYRSDDQSFAESGGPYPDPNPKAACEHQKS</sequence>
<dbReference type="EMBL" id="MTYJ01000148">
    <property type="protein sequence ID" value="OQV12287.1"/>
    <property type="molecule type" value="Genomic_DNA"/>
</dbReference>
<feature type="compositionally biased region" description="Polar residues" evidence="1">
    <location>
        <begin position="62"/>
        <end position="72"/>
    </location>
</feature>
<feature type="non-terminal residue" evidence="2">
    <location>
        <position position="1"/>
    </location>
</feature>
<evidence type="ECO:0000313" key="2">
    <source>
        <dbReference type="EMBL" id="OQV12287.1"/>
    </source>
</evidence>
<gene>
    <name evidence="2" type="ORF">BV898_13399</name>
</gene>
<name>A0A1W0WAT7_HYPEX</name>